<dbReference type="EMBL" id="JAENJH010000015">
    <property type="protein sequence ID" value="MBK1789247.1"/>
    <property type="molecule type" value="Genomic_DNA"/>
</dbReference>
<sequence>MSDALDRLEARAEVLKLARVLGVEPQSLTYLHDVASADIRRLREQATDTLFDANLGALRRMATASKLLPAGPLASIAEKAFGPLLSARMAGIVDAGRGVEIASRLSTGFLADVAAELDPRRAAHIITKLPAATVTEVSAVLRVREDWITLGRFVGQVPDEIAATGLSVLDDVALLRVAFLLEDKGRAGVLFGTLPDERHAGIVTAAFEHDLFHALFDLLVRLDADTHERLALVAAALPAEVRATAADEASDLGLLDDLGPIRDALLT</sequence>
<gene>
    <name evidence="1" type="ORF">JHE00_33360</name>
</gene>
<name>A0A934QVX0_9PSEU</name>
<comment type="caution">
    <text evidence="1">The sequence shown here is derived from an EMBL/GenBank/DDBJ whole genome shotgun (WGS) entry which is preliminary data.</text>
</comment>
<evidence type="ECO:0000313" key="2">
    <source>
        <dbReference type="Proteomes" id="UP000635245"/>
    </source>
</evidence>
<dbReference type="Proteomes" id="UP000635245">
    <property type="component" value="Unassembled WGS sequence"/>
</dbReference>
<dbReference type="AlphaFoldDB" id="A0A934QVX0"/>
<protein>
    <submittedName>
        <fullName evidence="1">Uncharacterized protein</fullName>
    </submittedName>
</protein>
<dbReference type="RefSeq" id="WP_200326000.1">
    <property type="nucleotide sequence ID" value="NZ_JAENJH010000015.1"/>
</dbReference>
<proteinExistence type="predicted"/>
<evidence type="ECO:0000313" key="1">
    <source>
        <dbReference type="EMBL" id="MBK1789247.1"/>
    </source>
</evidence>
<keyword evidence="2" id="KW-1185">Reference proteome</keyword>
<reference evidence="1" key="1">
    <citation type="submission" date="2020-12" db="EMBL/GenBank/DDBJ databases">
        <title>Prauserella sp. ASG 168, a novel actinomycete isolated from cave rock.</title>
        <authorList>
            <person name="Suriyachadkun C."/>
        </authorList>
    </citation>
    <scope>NUCLEOTIDE SEQUENCE</scope>
    <source>
        <strain evidence="1">ASG 168</strain>
    </source>
</reference>
<accession>A0A934QVX0</accession>
<organism evidence="1 2">
    <name type="scientific">Prauserella cavernicola</name>
    <dbReference type="NCBI Taxonomy" id="2800127"/>
    <lineage>
        <taxon>Bacteria</taxon>
        <taxon>Bacillati</taxon>
        <taxon>Actinomycetota</taxon>
        <taxon>Actinomycetes</taxon>
        <taxon>Pseudonocardiales</taxon>
        <taxon>Pseudonocardiaceae</taxon>
        <taxon>Prauserella</taxon>
    </lineage>
</organism>